<evidence type="ECO:0000313" key="5">
    <source>
        <dbReference type="Proteomes" id="UP000327030"/>
    </source>
</evidence>
<dbReference type="Pfam" id="PF17479">
    <property type="entry name" value="DUF3048_C"/>
    <property type="match status" value="1"/>
</dbReference>
<dbReference type="Proteomes" id="UP000327030">
    <property type="component" value="Chromosome 1"/>
</dbReference>
<name>A0A5P6VSG7_PSEXY</name>
<evidence type="ECO:0000256" key="1">
    <source>
        <dbReference type="SAM" id="SignalP"/>
    </source>
</evidence>
<evidence type="ECO:0000313" key="4">
    <source>
        <dbReference type="EMBL" id="QFJ55593.1"/>
    </source>
</evidence>
<feature type="signal peptide" evidence="1">
    <location>
        <begin position="1"/>
        <end position="20"/>
    </location>
</feature>
<dbReference type="EMBL" id="CP043028">
    <property type="protein sequence ID" value="QFJ55593.1"/>
    <property type="molecule type" value="Genomic_DNA"/>
</dbReference>
<reference evidence="5" key="1">
    <citation type="submission" date="2019-08" db="EMBL/GenBank/DDBJ databases">
        <title>Complete Genome Sequence of the Polysaccharide-Degrading Rumen Bacterium Pseudobutyrivibrio xylanivorans MA3014.</title>
        <authorList>
            <person name="Palevich N."/>
            <person name="Maclean P.H."/>
            <person name="Kelly W.J."/>
            <person name="Leahy S.C."/>
            <person name="Rakonjac J."/>
            <person name="Attwood G.T."/>
        </authorList>
    </citation>
    <scope>NUCLEOTIDE SEQUENCE [LARGE SCALE GENOMIC DNA]</scope>
    <source>
        <strain evidence="5">MA3014</strain>
    </source>
</reference>
<dbReference type="InterPro" id="IPR035328">
    <property type="entry name" value="DUF3048_C"/>
</dbReference>
<protein>
    <submittedName>
        <fullName evidence="4">DUF3048 domain-containing protein</fullName>
    </submittedName>
</protein>
<feature type="chain" id="PRO_5039284033" evidence="1">
    <location>
        <begin position="21"/>
        <end position="383"/>
    </location>
</feature>
<dbReference type="Pfam" id="PF11258">
    <property type="entry name" value="DUF3048"/>
    <property type="match status" value="1"/>
</dbReference>
<dbReference type="AlphaFoldDB" id="A0A5P6VSG7"/>
<dbReference type="Gene3D" id="3.50.90.10">
    <property type="entry name" value="YerB-like"/>
    <property type="match status" value="1"/>
</dbReference>
<dbReference type="InterPro" id="IPR023158">
    <property type="entry name" value="YerB-like_sf"/>
</dbReference>
<dbReference type="PROSITE" id="PS51257">
    <property type="entry name" value="PROKAR_LIPOPROTEIN"/>
    <property type="match status" value="1"/>
</dbReference>
<feature type="domain" description="DUF3048" evidence="2">
    <location>
        <begin position="69"/>
        <end position="213"/>
    </location>
</feature>
<organism evidence="4 5">
    <name type="scientific">Pseudobutyrivibrio xylanivorans</name>
    <dbReference type="NCBI Taxonomy" id="185007"/>
    <lineage>
        <taxon>Bacteria</taxon>
        <taxon>Bacillati</taxon>
        <taxon>Bacillota</taxon>
        <taxon>Clostridia</taxon>
        <taxon>Lachnospirales</taxon>
        <taxon>Lachnospiraceae</taxon>
        <taxon>Pseudobutyrivibrio</taxon>
    </lineage>
</organism>
<evidence type="ECO:0000259" key="2">
    <source>
        <dbReference type="Pfam" id="PF11258"/>
    </source>
</evidence>
<dbReference type="InterPro" id="IPR021416">
    <property type="entry name" value="DUF3048_N"/>
</dbReference>
<sequence>MKKRVVSLMLVLSMALSLGACGKKDEVAEELPVEEDTATEEDQEAVEVVDESLAFFDQVSEDGRVRSYLTGEWVDAKYGRQRPVAVMIENTKAALPQYGIGNAGVIYECVVEGGITRMMAIFDDYTGLDQIGNVRSSRPYYVMYASEYDAIYMHAGGNPAAFELIDGGLVENLNALKLEGKKGSAATYRTGTSEHTLYTNSQGIDIGLEKMGYDMSLPSNYEPHFKFAANGNSLENGTDCQALQLYYYTNKPYWIYNEDDGLYYRYEFNQKQVDAISGKQLTAKNIILQNVDWFTYAGSQYLGYYLSNNTGTGKYITNGKMIDIVWSKDGDSSVTHYYDANTSEEIQLNVGTTWIQACQGAGEGNYTGDNQFYANKSDFSKAK</sequence>
<feature type="domain" description="DUF3048" evidence="3">
    <location>
        <begin position="245"/>
        <end position="355"/>
    </location>
</feature>
<dbReference type="RefSeq" id="WP_151624505.1">
    <property type="nucleotide sequence ID" value="NZ_CP043028.1"/>
</dbReference>
<accession>A0A5P6VSG7</accession>
<keyword evidence="1" id="KW-0732">Signal</keyword>
<evidence type="ECO:0000259" key="3">
    <source>
        <dbReference type="Pfam" id="PF17479"/>
    </source>
</evidence>
<dbReference type="KEGG" id="pxv:FXF36_12270"/>
<dbReference type="OrthoDB" id="9779102at2"/>
<dbReference type="SUPFAM" id="SSF159774">
    <property type="entry name" value="YerB-like"/>
    <property type="match status" value="1"/>
</dbReference>
<gene>
    <name evidence="4" type="ORF">FXF36_12270</name>
</gene>
<proteinExistence type="predicted"/>